<dbReference type="EMBL" id="QEAQ01000101">
    <property type="protein sequence ID" value="TPX55642.1"/>
    <property type="molecule type" value="Genomic_DNA"/>
</dbReference>
<feature type="compositionally biased region" description="Polar residues" evidence="4">
    <location>
        <begin position="879"/>
        <end position="901"/>
    </location>
</feature>
<dbReference type="GO" id="GO:0006888">
    <property type="term" value="P:endoplasmic reticulum to Golgi vesicle-mediated transport"/>
    <property type="evidence" value="ECO:0007669"/>
    <property type="project" value="TreeGrafter"/>
</dbReference>
<dbReference type="InterPro" id="IPR015943">
    <property type="entry name" value="WD40/YVTN_repeat-like_dom_sf"/>
</dbReference>
<dbReference type="InterPro" id="IPR036322">
    <property type="entry name" value="WD40_repeat_dom_sf"/>
</dbReference>
<dbReference type="PANTHER" id="PTHR19876">
    <property type="entry name" value="COATOMER"/>
    <property type="match status" value="1"/>
</dbReference>
<evidence type="ECO:0000256" key="3">
    <source>
        <dbReference type="SAM" id="Coils"/>
    </source>
</evidence>
<dbReference type="Proteomes" id="UP000318582">
    <property type="component" value="Unassembled WGS sequence"/>
</dbReference>
<keyword evidence="3" id="KW-0175">Coiled coil</keyword>
<gene>
    <name evidence="5" type="ORF">PhCBS80983_g05170</name>
</gene>
<feature type="compositionally biased region" description="Basic residues" evidence="4">
    <location>
        <begin position="427"/>
        <end position="438"/>
    </location>
</feature>
<dbReference type="GO" id="GO:0006890">
    <property type="term" value="P:retrograde vesicle-mediated transport, Golgi to endoplasmic reticulum"/>
    <property type="evidence" value="ECO:0007669"/>
    <property type="project" value="TreeGrafter"/>
</dbReference>
<feature type="compositionally biased region" description="Polar residues" evidence="4">
    <location>
        <begin position="461"/>
        <end position="480"/>
    </location>
</feature>
<feature type="compositionally biased region" description="Polar residues" evidence="4">
    <location>
        <begin position="860"/>
        <end position="869"/>
    </location>
</feature>
<feature type="compositionally biased region" description="Polar residues" evidence="4">
    <location>
        <begin position="934"/>
        <end position="943"/>
    </location>
</feature>
<proteinExistence type="predicted"/>
<feature type="region of interest" description="Disordered" evidence="4">
    <location>
        <begin position="245"/>
        <end position="366"/>
    </location>
</feature>
<feature type="compositionally biased region" description="Low complexity" evidence="4">
    <location>
        <begin position="441"/>
        <end position="451"/>
    </location>
</feature>
<dbReference type="STRING" id="109895.A0A507DWF1"/>
<dbReference type="Pfam" id="PF00400">
    <property type="entry name" value="WD40"/>
    <property type="match status" value="1"/>
</dbReference>
<dbReference type="SUPFAM" id="SSF50978">
    <property type="entry name" value="WD40 repeat-like"/>
    <property type="match status" value="1"/>
</dbReference>
<feature type="compositionally biased region" description="Basic and acidic residues" evidence="4">
    <location>
        <begin position="296"/>
        <end position="310"/>
    </location>
</feature>
<evidence type="ECO:0000256" key="2">
    <source>
        <dbReference type="ARBA" id="ARBA00022737"/>
    </source>
</evidence>
<dbReference type="PANTHER" id="PTHR19876:SF2">
    <property type="entry name" value="COATOMER SUBUNIT BETA"/>
    <property type="match status" value="1"/>
</dbReference>
<feature type="region of interest" description="Disordered" evidence="4">
    <location>
        <begin position="824"/>
        <end position="993"/>
    </location>
</feature>
<feature type="compositionally biased region" description="Basic residues" evidence="4">
    <location>
        <begin position="840"/>
        <end position="857"/>
    </location>
</feature>
<evidence type="ECO:0000313" key="6">
    <source>
        <dbReference type="Proteomes" id="UP000318582"/>
    </source>
</evidence>
<dbReference type="GO" id="GO:0006886">
    <property type="term" value="P:intracellular protein transport"/>
    <property type="evidence" value="ECO:0007669"/>
    <property type="project" value="TreeGrafter"/>
</dbReference>
<dbReference type="Gene3D" id="2.130.10.10">
    <property type="entry name" value="YVTN repeat-like/Quinoprotein amine dehydrogenase"/>
    <property type="match status" value="2"/>
</dbReference>
<keyword evidence="1" id="KW-0853">WD repeat</keyword>
<dbReference type="SMART" id="SM00320">
    <property type="entry name" value="WD40"/>
    <property type="match status" value="3"/>
</dbReference>
<feature type="region of interest" description="Disordered" evidence="4">
    <location>
        <begin position="422"/>
        <end position="481"/>
    </location>
</feature>
<evidence type="ECO:0000313" key="5">
    <source>
        <dbReference type="EMBL" id="TPX55642.1"/>
    </source>
</evidence>
<feature type="compositionally biased region" description="Polar residues" evidence="4">
    <location>
        <begin position="348"/>
        <end position="357"/>
    </location>
</feature>
<dbReference type="GO" id="GO:0030126">
    <property type="term" value="C:COPI vesicle coat"/>
    <property type="evidence" value="ECO:0007669"/>
    <property type="project" value="TreeGrafter"/>
</dbReference>
<accession>A0A507DWF1</accession>
<name>A0A507DWF1_9FUNG</name>
<comment type="caution">
    <text evidence="5">The sequence shown here is derived from an EMBL/GenBank/DDBJ whole genome shotgun (WGS) entry which is preliminary data.</text>
</comment>
<sequence length="1336" mass="146196">MFSAHEDPSASFHLPPIVQKSVVSASQPTLLSVKRLPASSSQQAISCFPQGYTSTITSLPPVHSRQPFLRRSLSRIGPLQLGLGFNLGGNVGSSFGASGKREASEAVEHRQPVHAVAGATGDASEAPERNITAGGVIDVGNGLALPIITNLTTNVSETPAADHIAEKRTRRRSGWEWLKGTQSLDQTLEEEDGRMSFSEEVAAALQSAEVTATADAGNTAPQDLAVSAEYDATSLFAALHVPSEPATEIPKDRPLSRRSITFNLKPQPGSDVDDSGDRGPTPAGVRKRRSGWWDGTSDRETEIRRVKEMVRQTGPNEEPPQLVQKNTDDPPDEGRSTVSAERPESENPTKQTESNESARALRLRKRNSSVAMQSILQMTEAPDESVDPYRRASLPAGISVDESADKMENLTDIVELNIGQTASSSPRLKRRSSIKRKANASLTSTPPIDSPDSPKDESLSAACSSTSFCDPSTNEPNSGQKVVESLPRLDVDTPNTEHTAIAAAAELARENSAAIESPDPESLAELLERTKVMSARLKQLQTQLQQVQLTSAKQRDLLVSITDIERRAALPPVPQHLAIHVMARYCDSYGMESATRTLIRDPGPTGKTARRTVLWDRLMNKRFAEAVQVVEDVMAVESKSPVNTSSQNHISHFTAAFEDLLYVLTKYLYIDLVQRKDIPNSQKVLDGILKPKVVRERAGKSRGRGEWFTKDLTLLADLITRNDDANGDINEKMSNPYARLNWTKEYEGFWGAARTWRQCYKAALAESASSQTVDVEHGGPLFARALGEFFCDESFDEGADSPVDTTLDSLYRESQNWNSVRGLLKNVGTHHTSPLSPTPRKGRSRRGPASRSQKNRKQSVDTLQNGSADHSTRKARKQGSVTSSLNTELGRIQTSATTPSPVESKLKQPEFDLSPACPPPPIVPKEVAKPRPSTRPQNSSSDNTAKKTRRQSSEVGDINRRGSRSGRSDEHSAQTPFSFNGEADLPPPPTELLSSDFALASTCGPVLNEIRALDVTCIPETGQIIAATAGSHDRSDKRISLWDVRSGTLLTQLDNGTSKPVTCLAFHPDDPYQLLSADMEFDVKLWNWQEGAVIRLWKKFHTRIVFRAAVVPGGGNQAATCSGDQSVKVFPLDTAAGTTVASMHANEPFTSFVFVGNPDDSNHQKLVASLSYSIRIYRLRTATLLHTISMTDLRANKTPITALSSHPVHDSYILISCDNQLRLLNLITETTVKIYQSRDIPNGVRVEGQFSPCGGWVYCGTWDVRGRVKKESAERLPNKGGVVIWKVHTGKSEMLDCRADVGVCRWIVARENRRADVVSRKVMVAGGLDRMIRMYM</sequence>
<dbReference type="InterPro" id="IPR001680">
    <property type="entry name" value="WD40_rpt"/>
</dbReference>
<organism evidence="5 6">
    <name type="scientific">Powellomyces hirtus</name>
    <dbReference type="NCBI Taxonomy" id="109895"/>
    <lineage>
        <taxon>Eukaryota</taxon>
        <taxon>Fungi</taxon>
        <taxon>Fungi incertae sedis</taxon>
        <taxon>Chytridiomycota</taxon>
        <taxon>Chytridiomycota incertae sedis</taxon>
        <taxon>Chytridiomycetes</taxon>
        <taxon>Spizellomycetales</taxon>
        <taxon>Powellomycetaceae</taxon>
        <taxon>Powellomyces</taxon>
    </lineage>
</organism>
<keyword evidence="6" id="KW-1185">Reference proteome</keyword>
<reference evidence="5 6" key="1">
    <citation type="journal article" date="2019" name="Sci. Rep.">
        <title>Comparative genomics of chytrid fungi reveal insights into the obligate biotrophic and pathogenic lifestyle of Synchytrium endobioticum.</title>
        <authorList>
            <person name="van de Vossenberg B.T.L.H."/>
            <person name="Warris S."/>
            <person name="Nguyen H.D.T."/>
            <person name="van Gent-Pelzer M.P.E."/>
            <person name="Joly D.L."/>
            <person name="van de Geest H.C."/>
            <person name="Bonants P.J.M."/>
            <person name="Smith D.S."/>
            <person name="Levesque C.A."/>
            <person name="van der Lee T.A.J."/>
        </authorList>
    </citation>
    <scope>NUCLEOTIDE SEQUENCE [LARGE SCALE GENOMIC DNA]</scope>
    <source>
        <strain evidence="5 6">CBS 809.83</strain>
    </source>
</reference>
<protein>
    <submittedName>
        <fullName evidence="5">Uncharacterized protein</fullName>
    </submittedName>
</protein>
<keyword evidence="2" id="KW-0677">Repeat</keyword>
<feature type="compositionally biased region" description="Basic and acidic residues" evidence="4">
    <location>
        <begin position="326"/>
        <end position="347"/>
    </location>
</feature>
<dbReference type="InterPro" id="IPR050844">
    <property type="entry name" value="Coatomer_complex_subunit"/>
</dbReference>
<evidence type="ECO:0000256" key="4">
    <source>
        <dbReference type="SAM" id="MobiDB-lite"/>
    </source>
</evidence>
<dbReference type="GO" id="GO:0006891">
    <property type="term" value="P:intra-Golgi vesicle-mediated transport"/>
    <property type="evidence" value="ECO:0007669"/>
    <property type="project" value="TreeGrafter"/>
</dbReference>
<evidence type="ECO:0000256" key="1">
    <source>
        <dbReference type="ARBA" id="ARBA00022574"/>
    </source>
</evidence>
<feature type="coiled-coil region" evidence="3">
    <location>
        <begin position="523"/>
        <end position="557"/>
    </location>
</feature>